<dbReference type="AlphaFoldDB" id="A0A067SXE6"/>
<dbReference type="PANTHER" id="PTHR40465">
    <property type="entry name" value="CHROMOSOME 1, WHOLE GENOME SHOTGUN SEQUENCE"/>
    <property type="match status" value="1"/>
</dbReference>
<feature type="transmembrane region" description="Helical" evidence="1">
    <location>
        <begin position="98"/>
        <end position="116"/>
    </location>
</feature>
<feature type="transmembrane region" description="Helical" evidence="1">
    <location>
        <begin position="54"/>
        <end position="78"/>
    </location>
</feature>
<dbReference type="InterPro" id="IPR045339">
    <property type="entry name" value="DUF6534"/>
</dbReference>
<accession>A0A067SXE6</accession>
<organism evidence="3 4">
    <name type="scientific">Galerina marginata (strain CBS 339.88)</name>
    <dbReference type="NCBI Taxonomy" id="685588"/>
    <lineage>
        <taxon>Eukaryota</taxon>
        <taxon>Fungi</taxon>
        <taxon>Dikarya</taxon>
        <taxon>Basidiomycota</taxon>
        <taxon>Agaricomycotina</taxon>
        <taxon>Agaricomycetes</taxon>
        <taxon>Agaricomycetidae</taxon>
        <taxon>Agaricales</taxon>
        <taxon>Agaricineae</taxon>
        <taxon>Strophariaceae</taxon>
        <taxon>Galerina</taxon>
    </lineage>
</organism>
<dbReference type="PANTHER" id="PTHR40465:SF1">
    <property type="entry name" value="DUF6534 DOMAIN-CONTAINING PROTEIN"/>
    <property type="match status" value="1"/>
</dbReference>
<dbReference type="HOGENOM" id="CLU_046025_5_1_1"/>
<dbReference type="EMBL" id="KL142382">
    <property type="protein sequence ID" value="KDR74737.1"/>
    <property type="molecule type" value="Genomic_DNA"/>
</dbReference>
<keyword evidence="1" id="KW-1133">Transmembrane helix</keyword>
<feature type="transmembrane region" description="Helical" evidence="1">
    <location>
        <begin position="20"/>
        <end position="42"/>
    </location>
</feature>
<reference evidence="4" key="1">
    <citation type="journal article" date="2014" name="Proc. Natl. Acad. Sci. U.S.A.">
        <title>Extensive sampling of basidiomycete genomes demonstrates inadequacy of the white-rot/brown-rot paradigm for wood decay fungi.</title>
        <authorList>
            <person name="Riley R."/>
            <person name="Salamov A.A."/>
            <person name="Brown D.W."/>
            <person name="Nagy L.G."/>
            <person name="Floudas D."/>
            <person name="Held B.W."/>
            <person name="Levasseur A."/>
            <person name="Lombard V."/>
            <person name="Morin E."/>
            <person name="Otillar R."/>
            <person name="Lindquist E.A."/>
            <person name="Sun H."/>
            <person name="LaButti K.M."/>
            <person name="Schmutz J."/>
            <person name="Jabbour D."/>
            <person name="Luo H."/>
            <person name="Baker S.E."/>
            <person name="Pisabarro A.G."/>
            <person name="Walton J.D."/>
            <person name="Blanchette R.A."/>
            <person name="Henrissat B."/>
            <person name="Martin F."/>
            <person name="Cullen D."/>
            <person name="Hibbett D.S."/>
            <person name="Grigoriev I.V."/>
        </authorList>
    </citation>
    <scope>NUCLEOTIDE SEQUENCE [LARGE SCALE GENOMIC DNA]</scope>
    <source>
        <strain evidence="4">CBS 339.88</strain>
    </source>
</reference>
<feature type="transmembrane region" description="Helical" evidence="1">
    <location>
        <begin position="128"/>
        <end position="152"/>
    </location>
</feature>
<dbReference type="OrthoDB" id="2971182at2759"/>
<keyword evidence="1" id="KW-0472">Membrane</keyword>
<feature type="transmembrane region" description="Helical" evidence="1">
    <location>
        <begin position="240"/>
        <end position="261"/>
    </location>
</feature>
<name>A0A067SXE6_GALM3</name>
<gene>
    <name evidence="3" type="ORF">GALMADRAFT_249629</name>
</gene>
<evidence type="ECO:0000256" key="1">
    <source>
        <dbReference type="SAM" id="Phobius"/>
    </source>
</evidence>
<evidence type="ECO:0000313" key="3">
    <source>
        <dbReference type="EMBL" id="KDR74737.1"/>
    </source>
</evidence>
<evidence type="ECO:0000259" key="2">
    <source>
        <dbReference type="Pfam" id="PF20152"/>
    </source>
</evidence>
<feature type="domain" description="DUF6534" evidence="2">
    <location>
        <begin position="177"/>
        <end position="265"/>
    </location>
</feature>
<keyword evidence="1" id="KW-0812">Transmembrane</keyword>
<dbReference type="Pfam" id="PF20152">
    <property type="entry name" value="DUF6534"/>
    <property type="match status" value="1"/>
</dbReference>
<feature type="transmembrane region" description="Helical" evidence="1">
    <location>
        <begin position="213"/>
        <end position="234"/>
    </location>
</feature>
<dbReference type="Proteomes" id="UP000027222">
    <property type="component" value="Unassembled WGS sequence"/>
</dbReference>
<dbReference type="STRING" id="685588.A0A067SXE6"/>
<evidence type="ECO:0000313" key="4">
    <source>
        <dbReference type="Proteomes" id="UP000027222"/>
    </source>
</evidence>
<protein>
    <recommendedName>
        <fullName evidence="2">DUF6534 domain-containing protein</fullName>
    </recommendedName>
</protein>
<keyword evidence="4" id="KW-1185">Reference proteome</keyword>
<proteinExistence type="predicted"/>
<sequence>MSTGQLSAQQGPSIEGLTPFLIATTVCAPLWGVMVSQAAAYYRTYQNDNKYLKILVGISVVLCTAQLATLSYTVYFWMIVCRAPKNYEFLGSLGNALVVVPAYITYFLATLVQCFYAMRVWFVSRKKLWLVSAIVILSITQFVGGFALVSYFTTVNNIDAAYLKFSHISGSIELGSSIACDILISGSLWWYLRKGRGNVFRSTRGAIDALIHQAVNIGLLTNIIALVNLTTWLSLPQSDFTWAVFHFAVGKVYVNSMLVSLNTREKIRHNMGSTDGSAYLASSTFDIDGTTRHDRSDFEMGTRMKNQRQFNLQEALPKKEGIDSASAVDEP</sequence>
<feature type="transmembrane region" description="Helical" evidence="1">
    <location>
        <begin position="172"/>
        <end position="192"/>
    </location>
</feature>